<feature type="non-terminal residue" evidence="4">
    <location>
        <position position="198"/>
    </location>
</feature>
<evidence type="ECO:0000256" key="2">
    <source>
        <dbReference type="SAM" id="Phobius"/>
    </source>
</evidence>
<keyword evidence="2" id="KW-1133">Transmembrane helix</keyword>
<dbReference type="PANTHER" id="PTHR10582:SF2">
    <property type="entry name" value="INACTIVE"/>
    <property type="match status" value="1"/>
</dbReference>
<dbReference type="Proteomes" id="UP000694941">
    <property type="component" value="Unplaced"/>
</dbReference>
<gene>
    <name evidence="4" type="primary">LOC111084049</name>
</gene>
<keyword evidence="2" id="KW-0812">Transmembrane</keyword>
<proteinExistence type="predicted"/>
<dbReference type="InterPro" id="IPR024862">
    <property type="entry name" value="TRPV"/>
</dbReference>
<feature type="non-terminal residue" evidence="4">
    <location>
        <position position="1"/>
    </location>
</feature>
<organism evidence="3 4">
    <name type="scientific">Limulus polyphemus</name>
    <name type="common">Atlantic horseshoe crab</name>
    <dbReference type="NCBI Taxonomy" id="6850"/>
    <lineage>
        <taxon>Eukaryota</taxon>
        <taxon>Metazoa</taxon>
        <taxon>Ecdysozoa</taxon>
        <taxon>Arthropoda</taxon>
        <taxon>Chelicerata</taxon>
        <taxon>Merostomata</taxon>
        <taxon>Xiphosura</taxon>
        <taxon>Limulidae</taxon>
        <taxon>Limulus</taxon>
    </lineage>
</organism>
<accession>A0ABM1RYT0</accession>
<dbReference type="GeneID" id="111084049"/>
<name>A0ABM1RYT0_LIMPO</name>
<feature type="transmembrane region" description="Helical" evidence="2">
    <location>
        <begin position="83"/>
        <end position="101"/>
    </location>
</feature>
<keyword evidence="1" id="KW-0677">Repeat</keyword>
<feature type="transmembrane region" description="Helical" evidence="2">
    <location>
        <begin position="147"/>
        <end position="169"/>
    </location>
</feature>
<sequence>NEFLKRLAITFLHLIALSMAVYLRPPPAEGLFGTDARSICRYTAEFGTCLGAVSFVVFQQGEEIKAQGLLGFLFSLSGNPSKAVFLLANVLVMLCVPFRLAEQRLIEDLLLIIAIPSSWFFLIFFAGAVKLTGPFVTMIYNMLVGDIFRFSIIYLIFLLGFTQAFYFLFKGHLGKSTRFETYPRTWMSLFHMTLGFYE</sequence>
<dbReference type="RefSeq" id="XP_022236535.1">
    <property type="nucleotide sequence ID" value="XM_022380827.1"/>
</dbReference>
<protein>
    <submittedName>
        <fullName evidence="4">Transient receptor potential cation channel subfamily V member 5-like</fullName>
    </submittedName>
</protein>
<evidence type="ECO:0000313" key="3">
    <source>
        <dbReference type="Proteomes" id="UP000694941"/>
    </source>
</evidence>
<feature type="transmembrane region" description="Helical" evidence="2">
    <location>
        <begin position="7"/>
        <end position="23"/>
    </location>
</feature>
<dbReference type="PANTHER" id="PTHR10582">
    <property type="entry name" value="TRANSIENT RECEPTOR POTENTIAL ION CHANNEL PROTEIN"/>
    <property type="match status" value="1"/>
</dbReference>
<keyword evidence="2" id="KW-0472">Membrane</keyword>
<keyword evidence="3" id="KW-1185">Reference proteome</keyword>
<evidence type="ECO:0000256" key="1">
    <source>
        <dbReference type="ARBA" id="ARBA00022737"/>
    </source>
</evidence>
<feature type="transmembrane region" description="Helical" evidence="2">
    <location>
        <begin position="108"/>
        <end position="127"/>
    </location>
</feature>
<reference evidence="4" key="1">
    <citation type="submission" date="2025-08" db="UniProtKB">
        <authorList>
            <consortium name="RefSeq"/>
        </authorList>
    </citation>
    <scope>IDENTIFICATION</scope>
    <source>
        <tissue evidence="4">Muscle</tissue>
    </source>
</reference>
<evidence type="ECO:0000313" key="4">
    <source>
        <dbReference type="RefSeq" id="XP_022236535.1"/>
    </source>
</evidence>